<gene>
    <name evidence="3" type="primary">narJ</name>
    <name evidence="3" type="ORF">MMF93_28215</name>
</gene>
<dbReference type="Proteomes" id="UP001202244">
    <property type="component" value="Chromosome"/>
</dbReference>
<dbReference type="PANTHER" id="PTHR43680:SF2">
    <property type="entry name" value="NITRATE REDUCTASE MOLYBDENUM COFACTOR ASSEMBLY CHAPERONE NARJ"/>
    <property type="match status" value="1"/>
</dbReference>
<dbReference type="NCBIfam" id="TIGR00684">
    <property type="entry name" value="narJ"/>
    <property type="match status" value="1"/>
</dbReference>
<feature type="region of interest" description="Disordered" evidence="2">
    <location>
        <begin position="187"/>
        <end position="213"/>
    </location>
</feature>
<dbReference type="InterPro" id="IPR036411">
    <property type="entry name" value="TorD-like_sf"/>
</dbReference>
<dbReference type="Pfam" id="PF02613">
    <property type="entry name" value="Nitrate_red_del"/>
    <property type="match status" value="1"/>
</dbReference>
<evidence type="ECO:0000313" key="3">
    <source>
        <dbReference type="EMBL" id="UNS99910.1"/>
    </source>
</evidence>
<dbReference type="RefSeq" id="WP_242755881.1">
    <property type="nucleotide sequence ID" value="NZ_CP093846.1"/>
</dbReference>
<sequence>MTTALVHQAASLLLGYPDEDWPERVRTVETTLAALPPGACPQATDVLRFCHEIGDVPVLGLASRYVATFDRSRRRTLHLTYYSDGDTRRRGASLAALKALLRRHGWAVPEGELPDHLPDVLEFAARCPDPGVGVLTEHRAGLTLLTKALTAYRSPYAAVLRAVCATLPPPAPADRAAVRALAHEGPPAETVGLGPGPLVDLPAPLPHTEGARR</sequence>
<keyword evidence="4" id="KW-1185">Reference proteome</keyword>
<keyword evidence="1" id="KW-0534">Nitrate assimilation</keyword>
<dbReference type="SUPFAM" id="SSF89155">
    <property type="entry name" value="TorD-like"/>
    <property type="match status" value="1"/>
</dbReference>
<accession>A0ABY3XZT2</accession>
<dbReference type="InterPro" id="IPR020945">
    <property type="entry name" value="DMSO/NO3_reduct_chaperone"/>
</dbReference>
<organism evidence="3 4">
    <name type="scientific">Streptomyces tubbatahanensis</name>
    <dbReference type="NCBI Taxonomy" id="2923272"/>
    <lineage>
        <taxon>Bacteria</taxon>
        <taxon>Bacillati</taxon>
        <taxon>Actinomycetota</taxon>
        <taxon>Actinomycetes</taxon>
        <taxon>Kitasatosporales</taxon>
        <taxon>Streptomycetaceae</taxon>
        <taxon>Streptomyces</taxon>
    </lineage>
</organism>
<dbReference type="PANTHER" id="PTHR43680">
    <property type="entry name" value="NITRATE REDUCTASE MOLYBDENUM COFACTOR ASSEMBLY CHAPERONE"/>
    <property type="match status" value="1"/>
</dbReference>
<name>A0ABY3XZT2_9ACTN</name>
<dbReference type="InterPro" id="IPR003765">
    <property type="entry name" value="NO3_reductase_chaperone_NarJ"/>
</dbReference>
<protein>
    <submittedName>
        <fullName evidence="3">Nitrate reductase molybdenum cofactor assembly chaperone</fullName>
    </submittedName>
</protein>
<dbReference type="Gene3D" id="1.10.3480.10">
    <property type="entry name" value="TorD-like"/>
    <property type="match status" value="1"/>
</dbReference>
<dbReference type="EMBL" id="CP093846">
    <property type="protein sequence ID" value="UNS99910.1"/>
    <property type="molecule type" value="Genomic_DNA"/>
</dbReference>
<reference evidence="3 4" key="1">
    <citation type="journal article" date="2023" name="Microbiol. Spectr.">
        <title>Synergy between Genome Mining, Metabolomics, and Bioinformatics Uncovers Antibacterial Chlorinated Carbazole Alkaloids and Their Biosynthetic Gene Cluster from Streptomyces tubbatahanensis sp. nov., a Novel Actinomycete Isolated from Sulu Sea, Philippines.</title>
        <authorList>
            <person name="Tenebro C.P."/>
            <person name="Trono D.J.V.L."/>
            <person name="Balida L.A.P."/>
            <person name="Bayog L.K.A."/>
            <person name="Bruna J.R."/>
            <person name="Sabido E.M."/>
            <person name="Caspe D.P.C."/>
            <person name="de Los Santos E.L.C."/>
            <person name="Saludes J.P."/>
            <person name="Dalisay D.S."/>
        </authorList>
    </citation>
    <scope>NUCLEOTIDE SEQUENCE [LARGE SCALE GENOMIC DNA]</scope>
    <source>
        <strain evidence="3 4">DSD3025</strain>
    </source>
</reference>
<proteinExistence type="predicted"/>
<evidence type="ECO:0000256" key="2">
    <source>
        <dbReference type="SAM" id="MobiDB-lite"/>
    </source>
</evidence>
<evidence type="ECO:0000313" key="4">
    <source>
        <dbReference type="Proteomes" id="UP001202244"/>
    </source>
</evidence>
<evidence type="ECO:0000256" key="1">
    <source>
        <dbReference type="ARBA" id="ARBA00023063"/>
    </source>
</evidence>